<name>A0A7Z2VQ10_9BACL</name>
<feature type="region of interest" description="Disordered" evidence="1">
    <location>
        <begin position="45"/>
        <end position="87"/>
    </location>
</feature>
<accession>A0A7Z2VQ10</accession>
<sequence>MQVRDGQVALVSDASGHYQPGSKQMMQTVQELERKKVAMERLGVEFVGKREDKEDEEDEEDENGYLQLDEEDNPLKQDQPNKNMQVSALELLGYANHSPHTAEAQMRKSHAKKNEFYNSYLVRQQLETAHKLLLDWRKIHDKSS</sequence>
<dbReference type="AlphaFoldDB" id="A0A7Z2VQ10"/>
<reference evidence="2 3" key="1">
    <citation type="submission" date="2020-04" db="EMBL/GenBank/DDBJ databases">
        <title>Genome sequencing of novel species.</title>
        <authorList>
            <person name="Heo J."/>
            <person name="Kim S.-J."/>
            <person name="Kim J.-S."/>
            <person name="Hong S.-B."/>
            <person name="Kwon S.-W."/>
        </authorList>
    </citation>
    <scope>NUCLEOTIDE SEQUENCE [LARGE SCALE GENOMIC DNA]</scope>
    <source>
        <strain evidence="2 3">MFER-1</strain>
    </source>
</reference>
<evidence type="ECO:0000256" key="1">
    <source>
        <dbReference type="SAM" id="MobiDB-lite"/>
    </source>
</evidence>
<protein>
    <submittedName>
        <fullName evidence="2">Uncharacterized protein</fullName>
    </submittedName>
</protein>
<organism evidence="2 3">
    <name type="scientific">Cohnella herbarum</name>
    <dbReference type="NCBI Taxonomy" id="2728023"/>
    <lineage>
        <taxon>Bacteria</taxon>
        <taxon>Bacillati</taxon>
        <taxon>Bacillota</taxon>
        <taxon>Bacilli</taxon>
        <taxon>Bacillales</taxon>
        <taxon>Paenibacillaceae</taxon>
        <taxon>Cohnella</taxon>
    </lineage>
</organism>
<feature type="compositionally biased region" description="Polar residues" evidence="1">
    <location>
        <begin position="76"/>
        <end position="86"/>
    </location>
</feature>
<dbReference type="EMBL" id="CP051680">
    <property type="protein sequence ID" value="QJD87073.1"/>
    <property type="molecule type" value="Genomic_DNA"/>
</dbReference>
<feature type="region of interest" description="Disordered" evidence="1">
    <location>
        <begin position="1"/>
        <end position="27"/>
    </location>
</feature>
<gene>
    <name evidence="2" type="ORF">HH215_30455</name>
</gene>
<evidence type="ECO:0000313" key="3">
    <source>
        <dbReference type="Proteomes" id="UP000502248"/>
    </source>
</evidence>
<keyword evidence="3" id="KW-1185">Reference proteome</keyword>
<dbReference type="KEGG" id="cheb:HH215_30455"/>
<feature type="compositionally biased region" description="Acidic residues" evidence="1">
    <location>
        <begin position="53"/>
        <end position="72"/>
    </location>
</feature>
<dbReference type="RefSeq" id="WP_169283319.1">
    <property type="nucleotide sequence ID" value="NZ_CP051680.1"/>
</dbReference>
<dbReference type="Proteomes" id="UP000502248">
    <property type="component" value="Chromosome"/>
</dbReference>
<proteinExistence type="predicted"/>
<evidence type="ECO:0000313" key="2">
    <source>
        <dbReference type="EMBL" id="QJD87073.1"/>
    </source>
</evidence>